<accession>A0A5B0N8C0</accession>
<evidence type="ECO:0000313" key="1">
    <source>
        <dbReference type="EMBL" id="KAA1064096.1"/>
    </source>
</evidence>
<dbReference type="EMBL" id="VDEP01000256">
    <property type="protein sequence ID" value="KAA1118315.1"/>
    <property type="molecule type" value="Genomic_DNA"/>
</dbReference>
<keyword evidence="4" id="KW-1185">Reference proteome</keyword>
<sequence>MTTSYSSASFEAASKFQITPKALGGKAALTVCSSSNDSDGGMLLGTKHGGEETEGQFQGFSQYSNAQSFIRPIEQTIPVRISSPIDSMNVLKTQFLIQEQSIQAYWKEFRSTCSHWSLAS</sequence>
<organism evidence="2 4">
    <name type="scientific">Puccinia graminis f. sp. tritici</name>
    <dbReference type="NCBI Taxonomy" id="56615"/>
    <lineage>
        <taxon>Eukaryota</taxon>
        <taxon>Fungi</taxon>
        <taxon>Dikarya</taxon>
        <taxon>Basidiomycota</taxon>
        <taxon>Pucciniomycotina</taxon>
        <taxon>Pucciniomycetes</taxon>
        <taxon>Pucciniales</taxon>
        <taxon>Pucciniaceae</taxon>
        <taxon>Puccinia</taxon>
    </lineage>
</organism>
<evidence type="ECO:0000313" key="4">
    <source>
        <dbReference type="Proteomes" id="UP000324748"/>
    </source>
</evidence>
<dbReference type="Proteomes" id="UP000325313">
    <property type="component" value="Unassembled WGS sequence"/>
</dbReference>
<evidence type="ECO:0000313" key="3">
    <source>
        <dbReference type="EMBL" id="KAA1118315.1"/>
    </source>
</evidence>
<dbReference type="EMBL" id="VSWC01000111">
    <property type="protein sequence ID" value="KAA1084976.1"/>
    <property type="molecule type" value="Genomic_DNA"/>
</dbReference>
<gene>
    <name evidence="2" type="ORF">PGT21_000767</name>
    <name evidence="1" type="ORF">PGT21_000781</name>
    <name evidence="3" type="ORF">PGTUg99_002719</name>
</gene>
<evidence type="ECO:0000313" key="2">
    <source>
        <dbReference type="EMBL" id="KAA1084976.1"/>
    </source>
</evidence>
<evidence type="ECO:0000313" key="5">
    <source>
        <dbReference type="Proteomes" id="UP000325313"/>
    </source>
</evidence>
<dbReference type="EMBL" id="VSWC01000198">
    <property type="protein sequence ID" value="KAA1064096.1"/>
    <property type="molecule type" value="Genomic_DNA"/>
</dbReference>
<protein>
    <submittedName>
        <fullName evidence="2">Uncharacterized protein</fullName>
    </submittedName>
</protein>
<reference evidence="4 5" key="1">
    <citation type="submission" date="2019-05" db="EMBL/GenBank/DDBJ databases">
        <title>Emergence of the Ug99 lineage of the wheat stem rust pathogen through somatic hybridization.</title>
        <authorList>
            <person name="Li F."/>
            <person name="Upadhyaya N.M."/>
            <person name="Sperschneider J."/>
            <person name="Matny O."/>
            <person name="Nguyen-Phuc H."/>
            <person name="Mago R."/>
            <person name="Raley C."/>
            <person name="Miller M.E."/>
            <person name="Silverstein K.A.T."/>
            <person name="Henningsen E."/>
            <person name="Hirsch C.D."/>
            <person name="Visser B."/>
            <person name="Pretorius Z.A."/>
            <person name="Steffenson B.J."/>
            <person name="Schwessinger B."/>
            <person name="Dodds P.N."/>
            <person name="Figueroa M."/>
        </authorList>
    </citation>
    <scope>NUCLEOTIDE SEQUENCE [LARGE SCALE GENOMIC DNA]</scope>
    <source>
        <strain evidence="2">21-0</strain>
        <strain evidence="3 5">Ug99</strain>
    </source>
</reference>
<proteinExistence type="predicted"/>
<name>A0A5B0N8C0_PUCGR</name>
<comment type="caution">
    <text evidence="2">The sequence shown here is derived from an EMBL/GenBank/DDBJ whole genome shotgun (WGS) entry which is preliminary data.</text>
</comment>
<dbReference type="AlphaFoldDB" id="A0A5B0N8C0"/>
<dbReference type="Proteomes" id="UP000324748">
    <property type="component" value="Unassembled WGS sequence"/>
</dbReference>